<gene>
    <name evidence="1" type="ORF">HID58_072632</name>
</gene>
<protein>
    <recommendedName>
        <fullName evidence="3">Serine aminopeptidase S33 domain-containing protein</fullName>
    </recommendedName>
</protein>
<dbReference type="PANTHER" id="PTHR12277">
    <property type="entry name" value="ALPHA/BETA HYDROLASE DOMAIN-CONTAINING PROTEIN"/>
    <property type="match status" value="1"/>
</dbReference>
<dbReference type="PANTHER" id="PTHR12277:SF148">
    <property type="entry name" value="ALPHA_BETA-HYDROLASES SUPERFAMILY PROTEIN"/>
    <property type="match status" value="1"/>
</dbReference>
<reference evidence="1 2" key="1">
    <citation type="submission" date="2021-05" db="EMBL/GenBank/DDBJ databases">
        <title>Genome Assembly of Synthetic Allotetraploid Brassica napus Reveals Homoeologous Exchanges between Subgenomes.</title>
        <authorList>
            <person name="Davis J.T."/>
        </authorList>
    </citation>
    <scope>NUCLEOTIDE SEQUENCE [LARGE SCALE GENOMIC DNA]</scope>
    <source>
        <strain evidence="2">cv. Da-Ae</strain>
        <tissue evidence="1">Seedling</tissue>
    </source>
</reference>
<evidence type="ECO:0000313" key="1">
    <source>
        <dbReference type="EMBL" id="KAH0875270.1"/>
    </source>
</evidence>
<accession>A0ABQ7Z4Y8</accession>
<evidence type="ECO:0000313" key="2">
    <source>
        <dbReference type="Proteomes" id="UP000824890"/>
    </source>
</evidence>
<dbReference type="EMBL" id="JAGKQM010000016">
    <property type="protein sequence ID" value="KAH0875270.1"/>
    <property type="molecule type" value="Genomic_DNA"/>
</dbReference>
<sequence length="233" mass="25653">MLAALDGVCSVCNGSGSGPSSRSGFAVCLVIFATSLPFPESPRRDDVDILKLRTRCGSEIVAVYIKHSKANGTVLYSHGNAAYVGQIFELFVELRNRLRVNLWVYDYSGYGQSTGHASESNTYADIEASYKCLKEKYGVIDDQLILYRQSVGSGPTVDLASRTPNLRGVGTADEVVDCSHGRRLWELSKEKYEPLWINGGGQYCDLEHYPAFIRHLKKFVASLANKQAKAGEK</sequence>
<name>A0ABQ7Z4Y8_BRANA</name>
<organism evidence="1 2">
    <name type="scientific">Brassica napus</name>
    <name type="common">Rape</name>
    <dbReference type="NCBI Taxonomy" id="3708"/>
    <lineage>
        <taxon>Eukaryota</taxon>
        <taxon>Viridiplantae</taxon>
        <taxon>Streptophyta</taxon>
        <taxon>Embryophyta</taxon>
        <taxon>Tracheophyta</taxon>
        <taxon>Spermatophyta</taxon>
        <taxon>Magnoliopsida</taxon>
        <taxon>eudicotyledons</taxon>
        <taxon>Gunneridae</taxon>
        <taxon>Pentapetalae</taxon>
        <taxon>rosids</taxon>
        <taxon>malvids</taxon>
        <taxon>Brassicales</taxon>
        <taxon>Brassicaceae</taxon>
        <taxon>Brassiceae</taxon>
        <taxon>Brassica</taxon>
    </lineage>
</organism>
<dbReference type="InterPro" id="IPR029058">
    <property type="entry name" value="AB_hydrolase_fold"/>
</dbReference>
<dbReference type="Gene3D" id="3.40.50.1820">
    <property type="entry name" value="alpha/beta hydrolase"/>
    <property type="match status" value="1"/>
</dbReference>
<proteinExistence type="predicted"/>
<keyword evidence="2" id="KW-1185">Reference proteome</keyword>
<evidence type="ECO:0008006" key="3">
    <source>
        <dbReference type="Google" id="ProtNLM"/>
    </source>
</evidence>
<comment type="caution">
    <text evidence="1">The sequence shown here is derived from an EMBL/GenBank/DDBJ whole genome shotgun (WGS) entry which is preliminary data.</text>
</comment>
<dbReference type="SUPFAM" id="SSF53474">
    <property type="entry name" value="alpha/beta-Hydrolases"/>
    <property type="match status" value="1"/>
</dbReference>
<dbReference type="Proteomes" id="UP000824890">
    <property type="component" value="Unassembled WGS sequence"/>
</dbReference>